<dbReference type="InterPro" id="IPR000390">
    <property type="entry name" value="Small_drug/metabolite_transptr"/>
</dbReference>
<comment type="subcellular location">
    <subcellularLocation>
        <location evidence="1 9">Cell membrane</location>
        <topology evidence="1 9">Multi-pass membrane protein</topology>
    </subcellularLocation>
</comment>
<dbReference type="GO" id="GO:0022857">
    <property type="term" value="F:transmembrane transporter activity"/>
    <property type="evidence" value="ECO:0007669"/>
    <property type="project" value="InterPro"/>
</dbReference>
<dbReference type="GO" id="GO:1990961">
    <property type="term" value="P:xenobiotic detoxification by transmembrane export across the plasma membrane"/>
    <property type="evidence" value="ECO:0007669"/>
    <property type="project" value="UniProtKB-ARBA"/>
</dbReference>
<evidence type="ECO:0000256" key="5">
    <source>
        <dbReference type="ARBA" id="ARBA00022989"/>
    </source>
</evidence>
<evidence type="ECO:0000313" key="12">
    <source>
        <dbReference type="Proteomes" id="UP000468531"/>
    </source>
</evidence>
<keyword evidence="5 10" id="KW-1133">Transmembrane helix</keyword>
<evidence type="ECO:0000256" key="7">
    <source>
        <dbReference type="ARBA" id="ARBA00038151"/>
    </source>
</evidence>
<dbReference type="InterPro" id="IPR045324">
    <property type="entry name" value="Small_multidrug_res"/>
</dbReference>
<reference evidence="11 12" key="1">
    <citation type="journal article" date="2020" name="Arch. Microbiol.">
        <title>Bradyrhizobium uaiense sp. nov., a new highly efficient cowpea symbiont.</title>
        <authorList>
            <person name="Cabral Michel D."/>
            <person name="Azarias Guimaraes A."/>
            <person name="Martins da Costa E."/>
            <person name="Soares de Carvalho T."/>
            <person name="Balsanelli E."/>
            <person name="Willems A."/>
            <person name="Maltempi de Souza E."/>
            <person name="de Souza Moreira F.M."/>
        </authorList>
    </citation>
    <scope>NUCLEOTIDE SEQUENCE [LARGE SCALE GENOMIC DNA]</scope>
    <source>
        <strain evidence="11 12">UFLA 03-164</strain>
    </source>
</reference>
<dbReference type="PANTHER" id="PTHR30561:SF0">
    <property type="entry name" value="GUANIDINIUM EXPORTER"/>
    <property type="match status" value="1"/>
</dbReference>
<dbReference type="InterPro" id="IPR037185">
    <property type="entry name" value="EmrE-like"/>
</dbReference>
<proteinExistence type="inferred from homology"/>
<comment type="similarity">
    <text evidence="7">Belongs to the drug/metabolite transporter (DMT) superfamily. Small multidrug resistance (SMR) (TC 2.A.7.1) family. Gdx/SugE subfamily.</text>
</comment>
<keyword evidence="6 10" id="KW-0472">Membrane</keyword>
<evidence type="ECO:0000256" key="3">
    <source>
        <dbReference type="ARBA" id="ARBA00022475"/>
    </source>
</evidence>
<evidence type="ECO:0000256" key="1">
    <source>
        <dbReference type="ARBA" id="ARBA00004651"/>
    </source>
</evidence>
<evidence type="ECO:0000313" key="11">
    <source>
        <dbReference type="EMBL" id="NEU99437.1"/>
    </source>
</evidence>
<evidence type="ECO:0000256" key="9">
    <source>
        <dbReference type="RuleBase" id="RU003942"/>
    </source>
</evidence>
<feature type="transmembrane region" description="Helical" evidence="10">
    <location>
        <begin position="31"/>
        <end position="50"/>
    </location>
</feature>
<gene>
    <name evidence="11" type="ORF">FNJ47_27315</name>
</gene>
<dbReference type="Gene3D" id="1.10.3730.20">
    <property type="match status" value="1"/>
</dbReference>
<accession>A0A6P1BLP2</accession>
<feature type="transmembrane region" description="Helical" evidence="10">
    <location>
        <begin position="88"/>
        <end position="107"/>
    </location>
</feature>
<name>A0A6P1BLP2_9BRAD</name>
<dbReference type="SUPFAM" id="SSF103481">
    <property type="entry name" value="Multidrug resistance efflux transporter EmrE"/>
    <property type="match status" value="1"/>
</dbReference>
<dbReference type="RefSeq" id="WP_163158642.1">
    <property type="nucleotide sequence ID" value="NZ_VKHP01000130.1"/>
</dbReference>
<comment type="caution">
    <text evidence="11">The sequence shown here is derived from an EMBL/GenBank/DDBJ whole genome shotgun (WGS) entry which is preliminary data.</text>
</comment>
<organism evidence="11 12">
    <name type="scientific">Bradyrhizobium uaiense</name>
    <dbReference type="NCBI Taxonomy" id="2594946"/>
    <lineage>
        <taxon>Bacteria</taxon>
        <taxon>Pseudomonadati</taxon>
        <taxon>Pseudomonadota</taxon>
        <taxon>Alphaproteobacteria</taxon>
        <taxon>Hyphomicrobiales</taxon>
        <taxon>Nitrobacteraceae</taxon>
        <taxon>Bradyrhizobium</taxon>
    </lineage>
</organism>
<dbReference type="Proteomes" id="UP000468531">
    <property type="component" value="Unassembled WGS sequence"/>
</dbReference>
<feature type="transmembrane region" description="Helical" evidence="10">
    <location>
        <begin position="57"/>
        <end position="82"/>
    </location>
</feature>
<dbReference type="FunFam" id="1.10.3730.20:FF:000001">
    <property type="entry name" value="Quaternary ammonium compound resistance transporter SugE"/>
    <property type="match status" value="1"/>
</dbReference>
<keyword evidence="12" id="KW-1185">Reference proteome</keyword>
<keyword evidence="3" id="KW-1003">Cell membrane</keyword>
<dbReference type="GO" id="GO:0005886">
    <property type="term" value="C:plasma membrane"/>
    <property type="evidence" value="ECO:0007669"/>
    <property type="project" value="UniProtKB-SubCell"/>
</dbReference>
<evidence type="ECO:0000256" key="4">
    <source>
        <dbReference type="ARBA" id="ARBA00022692"/>
    </source>
</evidence>
<evidence type="ECO:0000256" key="2">
    <source>
        <dbReference type="ARBA" id="ARBA00022448"/>
    </source>
</evidence>
<dbReference type="EMBL" id="VKHP01000130">
    <property type="protein sequence ID" value="NEU99437.1"/>
    <property type="molecule type" value="Genomic_DNA"/>
</dbReference>
<keyword evidence="4 9" id="KW-0812">Transmembrane</keyword>
<dbReference type="PANTHER" id="PTHR30561">
    <property type="entry name" value="SMR FAMILY PROTON-DEPENDENT DRUG EFFLUX TRANSPORTER SUGE"/>
    <property type="match status" value="1"/>
</dbReference>
<sequence>MSHSLAWIALVVAGLLDVGWAISMKYAEGYTRLGWTLVSLVLLAAFVFLLGRALQVLGVGVAYTVWTGIGAAGTLAMGVLLFNEALNPMKVAGIAFVLIGIAALKFAPE</sequence>
<protein>
    <recommendedName>
        <fullName evidence="8">Guanidinium exporter</fullName>
    </recommendedName>
</protein>
<evidence type="ECO:0000256" key="6">
    <source>
        <dbReference type="ARBA" id="ARBA00023136"/>
    </source>
</evidence>
<dbReference type="Pfam" id="PF00893">
    <property type="entry name" value="Multi_Drug_Res"/>
    <property type="match status" value="1"/>
</dbReference>
<evidence type="ECO:0000256" key="8">
    <source>
        <dbReference type="ARBA" id="ARBA00039168"/>
    </source>
</evidence>
<keyword evidence="2" id="KW-0813">Transport</keyword>
<dbReference type="AlphaFoldDB" id="A0A6P1BLP2"/>
<evidence type="ECO:0000256" key="10">
    <source>
        <dbReference type="SAM" id="Phobius"/>
    </source>
</evidence>